<feature type="non-terminal residue" evidence="2">
    <location>
        <position position="79"/>
    </location>
</feature>
<feature type="region of interest" description="Disordered" evidence="1">
    <location>
        <begin position="1"/>
        <end position="23"/>
    </location>
</feature>
<dbReference type="AlphaFoldDB" id="A0A1D6JG09"/>
<dbReference type="EMBL" id="CM000786">
    <property type="protein sequence ID" value="AQK46671.1"/>
    <property type="molecule type" value="Genomic_DNA"/>
</dbReference>
<sequence>MYPRRHFAMQQQQQSSVAGGSSAAAMPLLHGRQPTCAPVAMPGLAEPDAVAHHGSIGWSSPSVVVPAASSDGGGKYLSF</sequence>
<accession>A0A1D6JG09</accession>
<dbReference type="ExpressionAtlas" id="A0A1D6JG09">
    <property type="expression patterns" value="baseline"/>
</dbReference>
<name>A0A1D6JG09_MAIZE</name>
<protein>
    <submittedName>
        <fullName evidence="2">Uncharacterized protein</fullName>
    </submittedName>
</protein>
<evidence type="ECO:0000313" key="2">
    <source>
        <dbReference type="EMBL" id="AQK46671.1"/>
    </source>
</evidence>
<dbReference type="InParanoid" id="A0A1D6JG09"/>
<gene>
    <name evidence="2" type="ORF">ZEAMMB73_Zm00001d026456</name>
</gene>
<evidence type="ECO:0000256" key="1">
    <source>
        <dbReference type="SAM" id="MobiDB-lite"/>
    </source>
</evidence>
<reference evidence="2" key="1">
    <citation type="submission" date="2015-12" db="EMBL/GenBank/DDBJ databases">
        <title>Update maize B73 reference genome by single molecule sequencing technologies.</title>
        <authorList>
            <consortium name="Maize Genome Sequencing Project"/>
            <person name="Ware D."/>
        </authorList>
    </citation>
    <scope>NUCLEOTIDE SEQUENCE</scope>
    <source>
        <tissue evidence="2">Seedling</tissue>
    </source>
</reference>
<proteinExistence type="predicted"/>
<feature type="compositionally biased region" description="Low complexity" evidence="1">
    <location>
        <begin position="8"/>
        <end position="23"/>
    </location>
</feature>
<organism evidence="2">
    <name type="scientific">Zea mays</name>
    <name type="common">Maize</name>
    <dbReference type="NCBI Taxonomy" id="4577"/>
    <lineage>
        <taxon>Eukaryota</taxon>
        <taxon>Viridiplantae</taxon>
        <taxon>Streptophyta</taxon>
        <taxon>Embryophyta</taxon>
        <taxon>Tracheophyta</taxon>
        <taxon>Spermatophyta</taxon>
        <taxon>Magnoliopsida</taxon>
        <taxon>Liliopsida</taxon>
        <taxon>Poales</taxon>
        <taxon>Poaceae</taxon>
        <taxon>PACMAD clade</taxon>
        <taxon>Panicoideae</taxon>
        <taxon>Andropogonodae</taxon>
        <taxon>Andropogoneae</taxon>
        <taxon>Tripsacinae</taxon>
        <taxon>Zea</taxon>
    </lineage>
</organism>